<dbReference type="GO" id="GO:0008270">
    <property type="term" value="F:zinc ion binding"/>
    <property type="evidence" value="ECO:0007669"/>
    <property type="project" value="InterPro"/>
</dbReference>
<reference evidence="3 4" key="1">
    <citation type="journal article" date="2014" name="Nat. Commun.">
        <title>Multiple recent horizontal transfers of a large genomic region in cheese making fungi.</title>
        <authorList>
            <person name="Cheeseman K."/>
            <person name="Ropars J."/>
            <person name="Renault P."/>
            <person name="Dupont J."/>
            <person name="Gouzy J."/>
            <person name="Branca A."/>
            <person name="Abraham A.L."/>
            <person name="Ceppi M."/>
            <person name="Conseiller E."/>
            <person name="Debuchy R."/>
            <person name="Malagnac F."/>
            <person name="Goarin A."/>
            <person name="Silar P."/>
            <person name="Lacoste S."/>
            <person name="Sallet E."/>
            <person name="Bensimon A."/>
            <person name="Giraud T."/>
            <person name="Brygoo Y."/>
        </authorList>
    </citation>
    <scope>NUCLEOTIDE SEQUENCE [LARGE SCALE GENOMIC DNA]</scope>
    <source>
        <strain evidence="4">FM 013</strain>
    </source>
</reference>
<feature type="domain" description="Xylanolytic transcriptional activator regulatory" evidence="2">
    <location>
        <begin position="5"/>
        <end position="69"/>
    </location>
</feature>
<dbReference type="InterPro" id="IPR021842">
    <property type="entry name" value="DUF3435"/>
</dbReference>
<dbReference type="GO" id="GO:0006351">
    <property type="term" value="P:DNA-templated transcription"/>
    <property type="evidence" value="ECO:0007669"/>
    <property type="project" value="InterPro"/>
</dbReference>
<evidence type="ECO:0000259" key="2">
    <source>
        <dbReference type="Pfam" id="PF04082"/>
    </source>
</evidence>
<evidence type="ECO:0000256" key="1">
    <source>
        <dbReference type="ARBA" id="ARBA00023242"/>
    </source>
</evidence>
<organism evidence="3 4">
    <name type="scientific">Penicillium camemberti (strain FM 013)</name>
    <dbReference type="NCBI Taxonomy" id="1429867"/>
    <lineage>
        <taxon>Eukaryota</taxon>
        <taxon>Fungi</taxon>
        <taxon>Dikarya</taxon>
        <taxon>Ascomycota</taxon>
        <taxon>Pezizomycotina</taxon>
        <taxon>Eurotiomycetes</taxon>
        <taxon>Eurotiomycetidae</taxon>
        <taxon>Eurotiales</taxon>
        <taxon>Aspergillaceae</taxon>
        <taxon>Penicillium</taxon>
    </lineage>
</organism>
<evidence type="ECO:0000313" key="4">
    <source>
        <dbReference type="Proteomes" id="UP000053732"/>
    </source>
</evidence>
<dbReference type="Proteomes" id="UP000053732">
    <property type="component" value="Unassembled WGS sequence"/>
</dbReference>
<dbReference type="Pfam" id="PF11917">
    <property type="entry name" value="DUF3435"/>
    <property type="match status" value="1"/>
</dbReference>
<dbReference type="InterPro" id="IPR007219">
    <property type="entry name" value="XnlR_reg_dom"/>
</dbReference>
<sequence>MVATALISVTELSIDIEPARWMYIRIAVRMAYTLGFHTNPSQWVESRRLIAEDAEIRSIAWWGYYISEKRATEGKKKRQQLIDGQLADISNELQNVMLQHSSIDTFVRHYSVGIHVDAQAIVRGMPTQKQLMRFACSMSRSIDPRRP</sequence>
<dbReference type="PANTHER" id="PTHR37535:SF2">
    <property type="entry name" value="FINGER DOMAIN PROTEIN, PUTATIVE (AFU_ORTHOLOGUE AFUA_6G09300)-RELATED"/>
    <property type="match status" value="1"/>
</dbReference>
<dbReference type="EMBL" id="HG793169">
    <property type="protein sequence ID" value="CRL29490.1"/>
    <property type="molecule type" value="Genomic_DNA"/>
</dbReference>
<protein>
    <submittedName>
        <fullName evidence="3">Transcription factor, fungi</fullName>
    </submittedName>
</protein>
<proteinExistence type="predicted"/>
<dbReference type="Pfam" id="PF04082">
    <property type="entry name" value="Fungal_trans"/>
    <property type="match status" value="1"/>
</dbReference>
<evidence type="ECO:0000313" key="3">
    <source>
        <dbReference type="EMBL" id="CRL29490.1"/>
    </source>
</evidence>
<dbReference type="PANTHER" id="PTHR37535">
    <property type="entry name" value="FLUG DOMAIN PROTEIN"/>
    <property type="match status" value="1"/>
</dbReference>
<dbReference type="STRING" id="1429867.A0A0G4PSY3"/>
<dbReference type="AlphaFoldDB" id="A0A0G4PSY3"/>
<accession>A0A0G4PSY3</accession>
<keyword evidence="4" id="KW-1185">Reference proteome</keyword>
<dbReference type="GO" id="GO:0003677">
    <property type="term" value="F:DNA binding"/>
    <property type="evidence" value="ECO:0007669"/>
    <property type="project" value="InterPro"/>
</dbReference>
<name>A0A0G4PSY3_PENC3</name>
<dbReference type="CDD" id="cd12148">
    <property type="entry name" value="fungal_TF_MHR"/>
    <property type="match status" value="1"/>
</dbReference>
<keyword evidence="1" id="KW-0539">Nucleus</keyword>
<gene>
    <name evidence="3" type="ORF">PCAMFM013_S036g000074</name>
</gene>